<evidence type="ECO:0000313" key="2">
    <source>
        <dbReference type="EMBL" id="AXY22453.1"/>
    </source>
</evidence>
<feature type="compositionally biased region" description="Low complexity" evidence="1">
    <location>
        <begin position="282"/>
        <end position="301"/>
    </location>
</feature>
<name>A0A347WC60_9PROT</name>
<feature type="compositionally biased region" description="Low complexity" evidence="1">
    <location>
        <begin position="221"/>
        <end position="240"/>
    </location>
</feature>
<dbReference type="EMBL" id="CP023036">
    <property type="protein sequence ID" value="AXY22453.1"/>
    <property type="molecule type" value="Genomic_DNA"/>
</dbReference>
<proteinExistence type="predicted"/>
<feature type="region of interest" description="Disordered" evidence="1">
    <location>
        <begin position="221"/>
        <end position="250"/>
    </location>
</feature>
<evidence type="ECO:0000313" key="3">
    <source>
        <dbReference type="Proteomes" id="UP000264120"/>
    </source>
</evidence>
<protein>
    <submittedName>
        <fullName evidence="2">Uncharacterized protein</fullName>
    </submittedName>
</protein>
<feature type="region of interest" description="Disordered" evidence="1">
    <location>
        <begin position="281"/>
        <end position="321"/>
    </location>
</feature>
<organism evidence="2 3">
    <name type="scientific">Komagataeibacter saccharivorans</name>
    <dbReference type="NCBI Taxonomy" id="265959"/>
    <lineage>
        <taxon>Bacteria</taxon>
        <taxon>Pseudomonadati</taxon>
        <taxon>Pseudomonadota</taxon>
        <taxon>Alphaproteobacteria</taxon>
        <taxon>Acetobacterales</taxon>
        <taxon>Acetobacteraceae</taxon>
        <taxon>Komagataeibacter</taxon>
    </lineage>
</organism>
<feature type="region of interest" description="Disordered" evidence="1">
    <location>
        <begin position="23"/>
        <end position="56"/>
    </location>
</feature>
<accession>A0A347WC60</accession>
<reference evidence="2 3" key="1">
    <citation type="submission" date="2017-08" db="EMBL/GenBank/DDBJ databases">
        <title>Complete genome sequence of Gluconacetobacter saccharivorans CV1 isolated from Fermented Vinegar.</title>
        <authorList>
            <person name="Kim S.-Y."/>
        </authorList>
    </citation>
    <scope>NUCLEOTIDE SEQUENCE [LARGE SCALE GENOMIC DNA]</scope>
    <source>
        <strain evidence="2 3">CV1</strain>
    </source>
</reference>
<dbReference type="KEGG" id="ksc:CD178_01690"/>
<keyword evidence="3" id="KW-1185">Reference proteome</keyword>
<gene>
    <name evidence="2" type="ORF">CD178_01690</name>
</gene>
<sequence>MTTVTTTSLSWSASWFQGVVSSDADDGQGPLQHGSAVVSDTSESSGAVDGSDPDQVSLSSEAADYLNTQGTQIGGSAGTGTIQKIYDTLAQVITSSSTSDAQKWAAYVTSDEMRFEIDAHNGSAENGIETAFDQETANTSFMQTINAGLQDISKRNLTYDDQQPVSIPLERSLLYLQQREEQANEEEMWGSSSLSINIQENTVQTASGTQTSFTLSSSFSGEENVLPSSSLPTLNTSVPTVDRSQPYNFTPQGNTTSIVGHFDNMDGMNAELDREIVDELFASPSSSASSASGTSSISQDSLNTSASDKQDTENGKTTQAA</sequence>
<dbReference type="Proteomes" id="UP000264120">
    <property type="component" value="Chromosome"/>
</dbReference>
<dbReference type="AlphaFoldDB" id="A0A347WC60"/>
<dbReference type="OrthoDB" id="7258074at2"/>
<dbReference type="RefSeq" id="WP_118962881.1">
    <property type="nucleotide sequence ID" value="NZ_CP023036.1"/>
</dbReference>
<evidence type="ECO:0000256" key="1">
    <source>
        <dbReference type="SAM" id="MobiDB-lite"/>
    </source>
</evidence>